<accession>A0A316EVV5</accession>
<proteinExistence type="predicted"/>
<sequence length="314" mass="36128">MSNSSLNIDTLSREINLLSLSDKMNRGGYGDLFYDHLTGLTKFKMLSSENNIDELKLSEKTYFGLEQYAIEHSENVESEKSQNEVDWDLIDDAKELLKIKLANSLGIGQNYESSELKPIIKFTTDNYENYLLYKMLYPDSISNPWLPTHNIILENGYLLMVSGQKDFIREYDKKILDKEDENSTGLFVLAKSNSTRGFSGFPIDTRSNMQGLIFDFLRRDASGMRNAIKTEKIASFLKTQQKNYSEQNIRVMFLLPLKRAGLIGSTTSGYFFINSPDDLIHSYKHHREKLRGLQRTLDMYKNKGKQLGIDLETV</sequence>
<dbReference type="EMBL" id="QGGO01000007">
    <property type="protein sequence ID" value="PWK27291.1"/>
    <property type="molecule type" value="Genomic_DNA"/>
</dbReference>
<evidence type="ECO:0000313" key="2">
    <source>
        <dbReference type="Proteomes" id="UP000245489"/>
    </source>
</evidence>
<dbReference type="Proteomes" id="UP000245489">
    <property type="component" value="Unassembled WGS sequence"/>
</dbReference>
<organism evidence="1 2">
    <name type="scientific">Arcicella aurantiaca</name>
    <dbReference type="NCBI Taxonomy" id="591202"/>
    <lineage>
        <taxon>Bacteria</taxon>
        <taxon>Pseudomonadati</taxon>
        <taxon>Bacteroidota</taxon>
        <taxon>Cytophagia</taxon>
        <taxon>Cytophagales</taxon>
        <taxon>Flectobacillaceae</taxon>
        <taxon>Arcicella</taxon>
    </lineage>
</organism>
<evidence type="ECO:0000313" key="1">
    <source>
        <dbReference type="EMBL" id="PWK27291.1"/>
    </source>
</evidence>
<comment type="caution">
    <text evidence="1">The sequence shown here is derived from an EMBL/GenBank/DDBJ whole genome shotgun (WGS) entry which is preliminary data.</text>
</comment>
<dbReference type="AlphaFoldDB" id="A0A316EVV5"/>
<keyword evidence="2" id="KW-1185">Reference proteome</keyword>
<protein>
    <submittedName>
        <fullName evidence="1">Uncharacterized protein</fullName>
    </submittedName>
</protein>
<name>A0A316EVV5_9BACT</name>
<dbReference type="RefSeq" id="WP_146199103.1">
    <property type="nucleotide sequence ID" value="NZ_QGGO01000007.1"/>
</dbReference>
<reference evidence="1 2" key="1">
    <citation type="submission" date="2018-05" db="EMBL/GenBank/DDBJ databases">
        <title>Genomic Encyclopedia of Archaeal and Bacterial Type Strains, Phase II (KMG-II): from individual species to whole genera.</title>
        <authorList>
            <person name="Goeker M."/>
        </authorList>
    </citation>
    <scope>NUCLEOTIDE SEQUENCE [LARGE SCALE GENOMIC DNA]</scope>
    <source>
        <strain evidence="1 2">DSM 22214</strain>
    </source>
</reference>
<gene>
    <name evidence="1" type="ORF">LV89_01604</name>
</gene>